<gene>
    <name evidence="1" type="ORF">SAMN02745664_1325</name>
</gene>
<dbReference type="STRING" id="34061.B0189_10935"/>
<dbReference type="Proteomes" id="UP000187495">
    <property type="component" value="Unassembled WGS sequence"/>
</dbReference>
<name>A0A1N7GBL1_9GAMM</name>
<organism evidence="1 2">
    <name type="scientific">Moraxella cuniculi DSM 21768</name>
    <dbReference type="NCBI Taxonomy" id="1122245"/>
    <lineage>
        <taxon>Bacteria</taxon>
        <taxon>Pseudomonadati</taxon>
        <taxon>Pseudomonadota</taxon>
        <taxon>Gammaproteobacteria</taxon>
        <taxon>Moraxellales</taxon>
        <taxon>Moraxellaceae</taxon>
        <taxon>Moraxella</taxon>
    </lineage>
</organism>
<dbReference type="RefSeq" id="WP_076556253.1">
    <property type="nucleotide sequence ID" value="NZ_FTNU01000032.1"/>
</dbReference>
<reference evidence="2" key="1">
    <citation type="submission" date="2017-01" db="EMBL/GenBank/DDBJ databases">
        <authorList>
            <person name="Varghese N."/>
            <person name="Submissions S."/>
        </authorList>
    </citation>
    <scope>NUCLEOTIDE SEQUENCE [LARGE SCALE GENOMIC DNA]</scope>
    <source>
        <strain evidence="2">DSM 21768</strain>
    </source>
</reference>
<keyword evidence="2" id="KW-1185">Reference proteome</keyword>
<dbReference type="AlphaFoldDB" id="A0A1N7GBL1"/>
<accession>A0A1N7GBL1</accession>
<proteinExistence type="predicted"/>
<dbReference type="EMBL" id="FTNU01000032">
    <property type="protein sequence ID" value="SIS09975.1"/>
    <property type="molecule type" value="Genomic_DNA"/>
</dbReference>
<evidence type="ECO:0000313" key="1">
    <source>
        <dbReference type="EMBL" id="SIS09975.1"/>
    </source>
</evidence>
<evidence type="ECO:0000313" key="2">
    <source>
        <dbReference type="Proteomes" id="UP000187495"/>
    </source>
</evidence>
<sequence>MTNQNQRTTLSPQAKKYRQTMWQVTPYNKKGKRLSQDAFMNKMLRHAEKAELSFVGMLIYCREMCIKHGYPTAY</sequence>
<protein>
    <submittedName>
        <fullName evidence="1">Uncharacterized protein</fullName>
    </submittedName>
</protein>